<comment type="caution">
    <text evidence="2">The sequence shown here is derived from an EMBL/GenBank/DDBJ whole genome shotgun (WGS) entry which is preliminary data.</text>
</comment>
<dbReference type="RefSeq" id="WP_246106905.1">
    <property type="nucleotide sequence ID" value="NZ_VFPA01000004.1"/>
</dbReference>
<dbReference type="InterPro" id="IPR012551">
    <property type="entry name" value="DUF1707_SHOCT-like"/>
</dbReference>
<dbReference type="PANTHER" id="PTHR40763">
    <property type="entry name" value="MEMBRANE PROTEIN-RELATED"/>
    <property type="match status" value="1"/>
</dbReference>
<dbReference type="Proteomes" id="UP000315677">
    <property type="component" value="Unassembled WGS sequence"/>
</dbReference>
<reference evidence="2 3" key="1">
    <citation type="submission" date="2019-06" db="EMBL/GenBank/DDBJ databases">
        <title>Sequencing the genomes of 1000 actinobacteria strains.</title>
        <authorList>
            <person name="Klenk H.-P."/>
        </authorList>
    </citation>
    <scope>NUCLEOTIDE SEQUENCE [LARGE SCALE GENOMIC DNA]</scope>
    <source>
        <strain evidence="2 3">DSM 45301</strain>
    </source>
</reference>
<proteinExistence type="predicted"/>
<gene>
    <name evidence="2" type="ORF">FB558_6507</name>
</gene>
<dbReference type="EMBL" id="VFPA01000004">
    <property type="protein sequence ID" value="TQM06259.1"/>
    <property type="molecule type" value="Genomic_DNA"/>
</dbReference>
<evidence type="ECO:0000313" key="2">
    <source>
        <dbReference type="EMBL" id="TQM06259.1"/>
    </source>
</evidence>
<dbReference type="Pfam" id="PF08044">
    <property type="entry name" value="DUF1707"/>
    <property type="match status" value="1"/>
</dbReference>
<dbReference type="PANTHER" id="PTHR40763:SF5">
    <property type="entry name" value="MEMBRANE PROTEIN"/>
    <property type="match status" value="1"/>
</dbReference>
<accession>A0A543DA92</accession>
<name>A0A543DA92_9PSEU</name>
<protein>
    <submittedName>
        <fullName evidence="2">Uncharacterized protein DUF1707</fullName>
    </submittedName>
</protein>
<evidence type="ECO:0000259" key="1">
    <source>
        <dbReference type="Pfam" id="PF08044"/>
    </source>
</evidence>
<feature type="domain" description="DUF1707" evidence="1">
    <location>
        <begin position="10"/>
        <end position="62"/>
    </location>
</feature>
<dbReference type="AlphaFoldDB" id="A0A543DA92"/>
<evidence type="ECO:0000313" key="3">
    <source>
        <dbReference type="Proteomes" id="UP000315677"/>
    </source>
</evidence>
<sequence length="180" mass="19805">MDDQSAAPDLRVSHAEREHVVELLSGHFREGRLTVDEYAERSDTASAARTRRDLNMLLVDLPGAELAQARDVVELTNIAGDLRRHGQWTVPARIVVRSRFGNAHLDCRAARFTAPTVTIDVELGVGNLDIRLPKGASVELEGAHAKLGTVIDRTEKQFERGDPHVVVRGGTAIGNVRVRY</sequence>
<organism evidence="2 3">
    <name type="scientific">Pseudonocardia kunmingensis</name>
    <dbReference type="NCBI Taxonomy" id="630975"/>
    <lineage>
        <taxon>Bacteria</taxon>
        <taxon>Bacillati</taxon>
        <taxon>Actinomycetota</taxon>
        <taxon>Actinomycetes</taxon>
        <taxon>Pseudonocardiales</taxon>
        <taxon>Pseudonocardiaceae</taxon>
        <taxon>Pseudonocardia</taxon>
    </lineage>
</organism>
<keyword evidence="3" id="KW-1185">Reference proteome</keyword>